<evidence type="ECO:0008006" key="4">
    <source>
        <dbReference type="Google" id="ProtNLM"/>
    </source>
</evidence>
<feature type="signal peptide" evidence="1">
    <location>
        <begin position="1"/>
        <end position="18"/>
    </location>
</feature>
<dbReference type="Pfam" id="PF22354">
    <property type="entry name" value="Eas"/>
    <property type="match status" value="1"/>
</dbReference>
<dbReference type="EMBL" id="GL988040">
    <property type="protein sequence ID" value="EGS22413.1"/>
    <property type="molecule type" value="Genomic_DNA"/>
</dbReference>
<dbReference type="GeneID" id="18255984"/>
<reference evidence="2 3" key="1">
    <citation type="journal article" date="2011" name="Cell">
        <title>Insight into structure and assembly of the nuclear pore complex by utilizing the genome of a eukaryotic thermophile.</title>
        <authorList>
            <person name="Amlacher S."/>
            <person name="Sarges P."/>
            <person name="Flemming D."/>
            <person name="van Noort V."/>
            <person name="Kunze R."/>
            <person name="Devos D.P."/>
            <person name="Arumugam M."/>
            <person name="Bork P."/>
            <person name="Hurt E."/>
        </authorList>
    </citation>
    <scope>NUCLEOTIDE SEQUENCE [LARGE SCALE GENOMIC DNA]</scope>
    <source>
        <strain evidence="3">DSM 1495 / CBS 144.50 / IMI 039719</strain>
    </source>
</reference>
<feature type="chain" id="PRO_5003409258" description="Hydrophobin" evidence="1">
    <location>
        <begin position="19"/>
        <end position="117"/>
    </location>
</feature>
<evidence type="ECO:0000256" key="1">
    <source>
        <dbReference type="SAM" id="SignalP"/>
    </source>
</evidence>
<dbReference type="KEGG" id="cthr:CTHT_0019460"/>
<keyword evidence="1" id="KW-0732">Signal</keyword>
<proteinExistence type="predicted"/>
<evidence type="ECO:0000313" key="3">
    <source>
        <dbReference type="Proteomes" id="UP000008066"/>
    </source>
</evidence>
<dbReference type="OrthoDB" id="8115477at2759"/>
<sequence length="117" mass="11945">MQFSNFITVLAMAMTATALPAPAEEINNSELVARSGGNGNIYQGNCSNNAKQTCCIKASNAAGLLTILGGLVNVKTDDLLCSVNVLGGPCNAESYCCTTNASGNGLVVINALNCVKI</sequence>
<dbReference type="RefSeq" id="XP_006692432.1">
    <property type="nucleotide sequence ID" value="XM_006692369.1"/>
</dbReference>
<accession>G0S330</accession>
<keyword evidence="3" id="KW-1185">Reference proteome</keyword>
<dbReference type="AlphaFoldDB" id="G0S330"/>
<name>G0S330_CHATD</name>
<protein>
    <recommendedName>
        <fullName evidence="4">Hydrophobin</fullName>
    </recommendedName>
</protein>
<dbReference type="OMA" id="GQTAYCC"/>
<dbReference type="HOGENOM" id="CLU_168414_0_0_1"/>
<evidence type="ECO:0000313" key="2">
    <source>
        <dbReference type="EMBL" id="EGS22413.1"/>
    </source>
</evidence>
<dbReference type="Proteomes" id="UP000008066">
    <property type="component" value="Unassembled WGS sequence"/>
</dbReference>
<gene>
    <name evidence="2" type="ORF">CTHT_0019460</name>
</gene>
<organism evidence="3">
    <name type="scientific">Chaetomium thermophilum (strain DSM 1495 / CBS 144.50 / IMI 039719)</name>
    <name type="common">Thermochaetoides thermophila</name>
    <dbReference type="NCBI Taxonomy" id="759272"/>
    <lineage>
        <taxon>Eukaryota</taxon>
        <taxon>Fungi</taxon>
        <taxon>Dikarya</taxon>
        <taxon>Ascomycota</taxon>
        <taxon>Pezizomycotina</taxon>
        <taxon>Sordariomycetes</taxon>
        <taxon>Sordariomycetidae</taxon>
        <taxon>Sordariales</taxon>
        <taxon>Chaetomiaceae</taxon>
        <taxon>Thermochaetoides</taxon>
    </lineage>
</organism>